<dbReference type="PANTHER" id="PTHR30126:SF18">
    <property type="entry name" value="LYSR FAMILY TRANSCRIPTIONAL REGULATOR"/>
    <property type="match status" value="1"/>
</dbReference>
<evidence type="ECO:0000256" key="2">
    <source>
        <dbReference type="ARBA" id="ARBA00023015"/>
    </source>
</evidence>
<dbReference type="AlphaFoldDB" id="A0A4V5NXV2"/>
<evidence type="ECO:0000313" key="7">
    <source>
        <dbReference type="Proteomes" id="UP000305675"/>
    </source>
</evidence>
<comment type="caution">
    <text evidence="6">The sequence shown here is derived from an EMBL/GenBank/DDBJ whole genome shotgun (WGS) entry which is preliminary data.</text>
</comment>
<proteinExistence type="inferred from homology"/>
<evidence type="ECO:0000256" key="4">
    <source>
        <dbReference type="ARBA" id="ARBA00023163"/>
    </source>
</evidence>
<dbReference type="PANTHER" id="PTHR30126">
    <property type="entry name" value="HTH-TYPE TRANSCRIPTIONAL REGULATOR"/>
    <property type="match status" value="1"/>
</dbReference>
<dbReference type="SUPFAM" id="SSF46785">
    <property type="entry name" value="Winged helix' DNA-binding domain"/>
    <property type="match status" value="1"/>
</dbReference>
<dbReference type="InterPro" id="IPR036390">
    <property type="entry name" value="WH_DNA-bd_sf"/>
</dbReference>
<dbReference type="EMBL" id="SWCJ01000009">
    <property type="protein sequence ID" value="TKB54303.1"/>
    <property type="molecule type" value="Genomic_DNA"/>
</dbReference>
<dbReference type="FunFam" id="1.10.10.10:FF:000001">
    <property type="entry name" value="LysR family transcriptional regulator"/>
    <property type="match status" value="1"/>
</dbReference>
<dbReference type="RefSeq" id="WP_136863852.1">
    <property type="nucleotide sequence ID" value="NZ_SWCJ01000009.1"/>
</dbReference>
<dbReference type="InterPro" id="IPR036388">
    <property type="entry name" value="WH-like_DNA-bd_sf"/>
</dbReference>
<evidence type="ECO:0000313" key="6">
    <source>
        <dbReference type="EMBL" id="TKB54303.1"/>
    </source>
</evidence>
<dbReference type="Pfam" id="PF00126">
    <property type="entry name" value="HTH_1"/>
    <property type="match status" value="1"/>
</dbReference>
<organism evidence="6 7">
    <name type="scientific">Ferrimonas aestuarii</name>
    <dbReference type="NCBI Taxonomy" id="2569539"/>
    <lineage>
        <taxon>Bacteria</taxon>
        <taxon>Pseudomonadati</taxon>
        <taxon>Pseudomonadota</taxon>
        <taxon>Gammaproteobacteria</taxon>
        <taxon>Alteromonadales</taxon>
        <taxon>Ferrimonadaceae</taxon>
        <taxon>Ferrimonas</taxon>
    </lineage>
</organism>
<dbReference type="InterPro" id="IPR000847">
    <property type="entry name" value="LysR_HTH_N"/>
</dbReference>
<name>A0A4V5NXV2_9GAMM</name>
<comment type="similarity">
    <text evidence="1">Belongs to the LysR transcriptional regulatory family.</text>
</comment>
<dbReference type="Gene3D" id="3.40.190.290">
    <property type="match status" value="1"/>
</dbReference>
<accession>A0A4V5NXV2</accession>
<feature type="domain" description="HTH lysR-type" evidence="5">
    <location>
        <begin position="1"/>
        <end position="59"/>
    </location>
</feature>
<sequence length="299" mass="34230">MFSRYQLQLLDSVARLGSFSAAAQQLHKVPSAISYSVRQIEAELGVVLFTRLTRRVELTEAGQHFLKECRLMLRQMDEVREQTQRVANGWSDKLRVVVDNVVQPSALVSLLEDFYAEFDDAELETQMEVYNGVWDAIADDRADLAIGATSVIPIGGDFDFRSMGALKWSFVVAPEHPCAQFDELTLEQIQPYPYVCLRDSARVLPKYNTWVQDSQRRMMVPDWNRALACLERGVAVGMAPEHMIKDRVAAGRLVERVLHPRRPDSECCLAWRKNAMSPQLEWLLQRLGDSEHLHREWLA</sequence>
<dbReference type="Gene3D" id="1.10.10.10">
    <property type="entry name" value="Winged helix-like DNA-binding domain superfamily/Winged helix DNA-binding domain"/>
    <property type="match status" value="1"/>
</dbReference>
<dbReference type="PROSITE" id="PS50931">
    <property type="entry name" value="HTH_LYSR"/>
    <property type="match status" value="1"/>
</dbReference>
<dbReference type="Proteomes" id="UP000305675">
    <property type="component" value="Unassembled WGS sequence"/>
</dbReference>
<evidence type="ECO:0000256" key="1">
    <source>
        <dbReference type="ARBA" id="ARBA00009437"/>
    </source>
</evidence>
<dbReference type="GO" id="GO:0000976">
    <property type="term" value="F:transcription cis-regulatory region binding"/>
    <property type="evidence" value="ECO:0007669"/>
    <property type="project" value="TreeGrafter"/>
</dbReference>
<dbReference type="NCBIfam" id="NF008294">
    <property type="entry name" value="PRK11074.1"/>
    <property type="match status" value="1"/>
</dbReference>
<protein>
    <submittedName>
        <fullName evidence="6">LysR family transcriptional regulator</fullName>
    </submittedName>
</protein>
<reference evidence="6 7" key="1">
    <citation type="submission" date="2019-04" db="EMBL/GenBank/DDBJ databases">
        <authorList>
            <person name="Hwang J.C."/>
        </authorList>
    </citation>
    <scope>NUCLEOTIDE SEQUENCE [LARGE SCALE GENOMIC DNA]</scope>
    <source>
        <strain evidence="6 7">IMCC35002</strain>
    </source>
</reference>
<keyword evidence="4" id="KW-0804">Transcription</keyword>
<dbReference type="InterPro" id="IPR005119">
    <property type="entry name" value="LysR_subst-bd"/>
</dbReference>
<dbReference type="Pfam" id="PF03466">
    <property type="entry name" value="LysR_substrate"/>
    <property type="match status" value="1"/>
</dbReference>
<dbReference type="GO" id="GO:0003700">
    <property type="term" value="F:DNA-binding transcription factor activity"/>
    <property type="evidence" value="ECO:0007669"/>
    <property type="project" value="InterPro"/>
</dbReference>
<keyword evidence="3" id="KW-0238">DNA-binding</keyword>
<keyword evidence="7" id="KW-1185">Reference proteome</keyword>
<keyword evidence="2" id="KW-0805">Transcription regulation</keyword>
<dbReference type="OrthoDB" id="5293066at2"/>
<evidence type="ECO:0000259" key="5">
    <source>
        <dbReference type="PROSITE" id="PS50931"/>
    </source>
</evidence>
<dbReference type="SUPFAM" id="SSF53850">
    <property type="entry name" value="Periplasmic binding protein-like II"/>
    <property type="match status" value="1"/>
</dbReference>
<evidence type="ECO:0000256" key="3">
    <source>
        <dbReference type="ARBA" id="ARBA00023125"/>
    </source>
</evidence>
<gene>
    <name evidence="6" type="ORF">FCL42_13000</name>
</gene>